<keyword evidence="5 6" id="KW-0472">Membrane</keyword>
<organism evidence="8 9">
    <name type="scientific">Cellulomonas shaoxiangyii</name>
    <dbReference type="NCBI Taxonomy" id="2566013"/>
    <lineage>
        <taxon>Bacteria</taxon>
        <taxon>Bacillati</taxon>
        <taxon>Actinomycetota</taxon>
        <taxon>Actinomycetes</taxon>
        <taxon>Micrococcales</taxon>
        <taxon>Cellulomonadaceae</taxon>
        <taxon>Cellulomonas</taxon>
    </lineage>
</organism>
<proteinExistence type="predicted"/>
<evidence type="ECO:0000256" key="5">
    <source>
        <dbReference type="ARBA" id="ARBA00023136"/>
    </source>
</evidence>
<feature type="transmembrane region" description="Helical" evidence="6">
    <location>
        <begin position="235"/>
        <end position="260"/>
    </location>
</feature>
<dbReference type="GO" id="GO:0005886">
    <property type="term" value="C:plasma membrane"/>
    <property type="evidence" value="ECO:0007669"/>
    <property type="project" value="UniProtKB-SubCell"/>
</dbReference>
<dbReference type="AlphaFoldDB" id="A0A4P7SF22"/>
<dbReference type="InterPro" id="IPR003838">
    <property type="entry name" value="ABC3_permease_C"/>
</dbReference>
<reference evidence="8 9" key="1">
    <citation type="submission" date="2019-04" db="EMBL/GenBank/DDBJ databases">
        <title>Isolation and identification of Cellulomonas shaoxiangyii sp. Nov. isolated from feces of the Tibetan antelopes (Pantholops hodgsonii) in the Qinghai-Tibet plateau of China.</title>
        <authorList>
            <person name="Tian Z."/>
        </authorList>
    </citation>
    <scope>NUCLEOTIDE SEQUENCE [LARGE SCALE GENOMIC DNA]</scope>
    <source>
        <strain evidence="8 9">Z28</strain>
    </source>
</reference>
<sequence>MSRPALNPVLALAPRLQRAGGRDGRTTTLLAVTAFAAATALALSVLGGLLGFMERAAHPVDDYQREYGSFYVTLAVTAAILLVVPVVTLAGAAARLGVSRRDARLASLRLLGATPREVVALTVVETALQGLVGAVVGSAAYGVLLLVWSQVPFQGRPFTVGELWVGVPALLLTWLAVPVVAAVSGMVSLRRVVVSPLGVAQRMQRPGMRAVRLLVTLAGLGVFMALSALGGALGAALVAFLLGGLLLAFATMNAVGPWLVGRIGRIQLKRARTPAQLLAARRLLDDPRAVWRVVGGLGLASFVAGCLAVVPVLTAGAGDDPDMVMQMGDILTGALLTLGIAFLLAAASAGIAQAAQILDRRREYALATLAGVPADLFDQVRRREVLVPVVYVSVGSAVAALVMFFPVFGYAAVTAPQGLLLLLGSLAAGCALVLGATESARPLLRRVLADTVVRAD</sequence>
<feature type="transmembrane region" description="Helical" evidence="6">
    <location>
        <begin position="289"/>
        <end position="310"/>
    </location>
</feature>
<protein>
    <recommendedName>
        <fullName evidence="7">ABC3 transporter permease C-terminal domain-containing protein</fullName>
    </recommendedName>
</protein>
<keyword evidence="2" id="KW-1003">Cell membrane</keyword>
<feature type="transmembrane region" description="Helical" evidence="6">
    <location>
        <begin position="419"/>
        <end position="437"/>
    </location>
</feature>
<keyword evidence="3 6" id="KW-0812">Transmembrane</keyword>
<evidence type="ECO:0000313" key="8">
    <source>
        <dbReference type="EMBL" id="QCB92460.1"/>
    </source>
</evidence>
<evidence type="ECO:0000256" key="3">
    <source>
        <dbReference type="ARBA" id="ARBA00022692"/>
    </source>
</evidence>
<evidence type="ECO:0000256" key="6">
    <source>
        <dbReference type="SAM" id="Phobius"/>
    </source>
</evidence>
<evidence type="ECO:0000313" key="9">
    <source>
        <dbReference type="Proteomes" id="UP000296469"/>
    </source>
</evidence>
<comment type="subcellular location">
    <subcellularLocation>
        <location evidence="1">Cell membrane</location>
        <topology evidence="1">Multi-pass membrane protein</topology>
    </subcellularLocation>
</comment>
<name>A0A4P7SF22_9CELL</name>
<feature type="domain" description="ABC3 transporter permease C-terminal" evidence="7">
    <location>
        <begin position="80"/>
        <end position="184"/>
    </location>
</feature>
<feature type="transmembrane region" description="Helical" evidence="6">
    <location>
        <begin position="330"/>
        <end position="352"/>
    </location>
</feature>
<dbReference type="Pfam" id="PF02687">
    <property type="entry name" value="FtsX"/>
    <property type="match status" value="1"/>
</dbReference>
<feature type="transmembrane region" description="Helical" evidence="6">
    <location>
        <begin position="389"/>
        <end position="413"/>
    </location>
</feature>
<dbReference type="RefSeq" id="WP_135975554.1">
    <property type="nucleotide sequence ID" value="NZ_CP039291.1"/>
</dbReference>
<feature type="transmembrane region" description="Helical" evidence="6">
    <location>
        <begin position="28"/>
        <end position="50"/>
    </location>
</feature>
<keyword evidence="9" id="KW-1185">Reference proteome</keyword>
<dbReference type="OrthoDB" id="5118998at2"/>
<feature type="transmembrane region" description="Helical" evidence="6">
    <location>
        <begin position="70"/>
        <end position="98"/>
    </location>
</feature>
<evidence type="ECO:0000256" key="4">
    <source>
        <dbReference type="ARBA" id="ARBA00022989"/>
    </source>
</evidence>
<dbReference type="KEGG" id="celz:E5225_01710"/>
<gene>
    <name evidence="8" type="ORF">E5225_01710</name>
</gene>
<feature type="transmembrane region" description="Helical" evidence="6">
    <location>
        <begin position="163"/>
        <end position="189"/>
    </location>
</feature>
<keyword evidence="4 6" id="KW-1133">Transmembrane helix</keyword>
<evidence type="ECO:0000259" key="7">
    <source>
        <dbReference type="Pfam" id="PF02687"/>
    </source>
</evidence>
<evidence type="ECO:0000256" key="2">
    <source>
        <dbReference type="ARBA" id="ARBA00022475"/>
    </source>
</evidence>
<dbReference type="EMBL" id="CP039291">
    <property type="protein sequence ID" value="QCB92460.1"/>
    <property type="molecule type" value="Genomic_DNA"/>
</dbReference>
<accession>A0A4P7SF22</accession>
<evidence type="ECO:0000256" key="1">
    <source>
        <dbReference type="ARBA" id="ARBA00004651"/>
    </source>
</evidence>
<feature type="transmembrane region" description="Helical" evidence="6">
    <location>
        <begin position="118"/>
        <end position="143"/>
    </location>
</feature>
<dbReference type="Proteomes" id="UP000296469">
    <property type="component" value="Chromosome"/>
</dbReference>
<feature type="transmembrane region" description="Helical" evidence="6">
    <location>
        <begin position="210"/>
        <end position="229"/>
    </location>
</feature>